<dbReference type="GO" id="GO:0009009">
    <property type="term" value="F:site-specific recombinase activity"/>
    <property type="evidence" value="ECO:0007669"/>
    <property type="project" value="InterPro"/>
</dbReference>
<evidence type="ECO:0000256" key="2">
    <source>
        <dbReference type="ARBA" id="ARBA00010450"/>
    </source>
</evidence>
<evidence type="ECO:0000256" key="8">
    <source>
        <dbReference type="ARBA" id="ARBA00023125"/>
    </source>
</evidence>
<dbReference type="GO" id="GO:0007059">
    <property type="term" value="P:chromosome segregation"/>
    <property type="evidence" value="ECO:0007669"/>
    <property type="project" value="UniProtKB-KW"/>
</dbReference>
<comment type="similarity">
    <text evidence="2">Belongs to the 'phage' integrase family. XerD subfamily.</text>
</comment>
<dbReference type="InterPro" id="IPR002104">
    <property type="entry name" value="Integrase_catalytic"/>
</dbReference>
<accession>A0A3B0SW59</accession>
<keyword evidence="10" id="KW-0131">Cell cycle</keyword>
<evidence type="ECO:0000256" key="9">
    <source>
        <dbReference type="ARBA" id="ARBA00023172"/>
    </source>
</evidence>
<dbReference type="HAMAP" id="MF_01807">
    <property type="entry name" value="Recomb_XerD"/>
    <property type="match status" value="1"/>
</dbReference>
<dbReference type="PROSITE" id="PS51898">
    <property type="entry name" value="TYR_RECOMBINASE"/>
    <property type="match status" value="1"/>
</dbReference>
<comment type="subcellular location">
    <subcellularLocation>
        <location evidence="1">Cytoplasm</location>
    </subcellularLocation>
</comment>
<dbReference type="InterPro" id="IPR010998">
    <property type="entry name" value="Integrase_recombinase_N"/>
</dbReference>
<dbReference type="InterPro" id="IPR013762">
    <property type="entry name" value="Integrase-like_cat_sf"/>
</dbReference>
<keyword evidence="9" id="KW-0233">DNA recombination</keyword>
<organism evidence="13">
    <name type="scientific">hydrothermal vent metagenome</name>
    <dbReference type="NCBI Taxonomy" id="652676"/>
    <lineage>
        <taxon>unclassified sequences</taxon>
        <taxon>metagenomes</taxon>
        <taxon>ecological metagenomes</taxon>
    </lineage>
</organism>
<dbReference type="GO" id="GO:0051301">
    <property type="term" value="P:cell division"/>
    <property type="evidence" value="ECO:0007669"/>
    <property type="project" value="UniProtKB-KW"/>
</dbReference>
<dbReference type="InterPro" id="IPR050090">
    <property type="entry name" value="Tyrosine_recombinase_XerCD"/>
</dbReference>
<evidence type="ECO:0000259" key="12">
    <source>
        <dbReference type="PROSITE" id="PS51900"/>
    </source>
</evidence>
<protein>
    <recommendedName>
        <fullName evidence="3">Tyrosine recombinase XerD</fullName>
    </recommendedName>
</protein>
<evidence type="ECO:0000259" key="11">
    <source>
        <dbReference type="PROSITE" id="PS51898"/>
    </source>
</evidence>
<dbReference type="InterPro" id="IPR044068">
    <property type="entry name" value="CB"/>
</dbReference>
<dbReference type="Gene3D" id="1.10.443.10">
    <property type="entry name" value="Intergrase catalytic core"/>
    <property type="match status" value="1"/>
</dbReference>
<gene>
    <name evidence="13" type="ORF">MNBD_ALPHA08-202</name>
</gene>
<name>A0A3B0SW59_9ZZZZ</name>
<dbReference type="NCBIfam" id="NF001399">
    <property type="entry name" value="PRK00283.1"/>
    <property type="match status" value="1"/>
</dbReference>
<keyword evidence="7" id="KW-0229">DNA integration</keyword>
<evidence type="ECO:0000256" key="6">
    <source>
        <dbReference type="ARBA" id="ARBA00022829"/>
    </source>
</evidence>
<feature type="domain" description="Tyr recombinase" evidence="11">
    <location>
        <begin position="114"/>
        <end position="308"/>
    </location>
</feature>
<sequence>MTGCVISPKNHRQIEAFLEMMSAERGAARNTLEGYGRDLRDYASYLSNQNIDFARVASDQIRKYLEFLNDQGLAASTVQRRLSAVRQVHKFLYAEGVSDANPADIIESPRTVRALPKVLSIDEVDRLLAAAKKNAVEARGRKRLDALRVFCLLELLYATGLRVSELVSLPRSAFAGNPHLLTIKGKGGRERLVPVSEPARIAVEQFQQAAKQYDERATAESPYLFASRGKSGHVTRQNFALSLKTLAAGIGFDGAKVSPHVLRHAFASHLLEGGADLRAVQQMLGHADISTTQIYTHVLAERLKAVVQDHHPLAQNGGNAGNGNE</sequence>
<evidence type="ECO:0000256" key="10">
    <source>
        <dbReference type="ARBA" id="ARBA00023306"/>
    </source>
</evidence>
<dbReference type="PANTHER" id="PTHR30349:SF90">
    <property type="entry name" value="TYROSINE RECOMBINASE XERD"/>
    <property type="match status" value="1"/>
</dbReference>
<feature type="domain" description="Core-binding (CB)" evidence="12">
    <location>
        <begin position="8"/>
        <end position="93"/>
    </location>
</feature>
<dbReference type="Pfam" id="PF02899">
    <property type="entry name" value="Phage_int_SAM_1"/>
    <property type="match status" value="1"/>
</dbReference>
<reference evidence="13" key="1">
    <citation type="submission" date="2018-06" db="EMBL/GenBank/DDBJ databases">
        <authorList>
            <person name="Zhirakovskaya E."/>
        </authorList>
    </citation>
    <scope>NUCLEOTIDE SEQUENCE</scope>
</reference>
<dbReference type="GO" id="GO:0006310">
    <property type="term" value="P:DNA recombination"/>
    <property type="evidence" value="ECO:0007669"/>
    <property type="project" value="UniProtKB-KW"/>
</dbReference>
<evidence type="ECO:0000256" key="4">
    <source>
        <dbReference type="ARBA" id="ARBA00022490"/>
    </source>
</evidence>
<dbReference type="PANTHER" id="PTHR30349">
    <property type="entry name" value="PHAGE INTEGRASE-RELATED"/>
    <property type="match status" value="1"/>
</dbReference>
<keyword evidence="6" id="KW-0159">Chromosome partition</keyword>
<keyword evidence="8" id="KW-0238">DNA-binding</keyword>
<dbReference type="SUPFAM" id="SSF56349">
    <property type="entry name" value="DNA breaking-rejoining enzymes"/>
    <property type="match status" value="1"/>
</dbReference>
<dbReference type="PROSITE" id="PS51900">
    <property type="entry name" value="CB"/>
    <property type="match status" value="1"/>
</dbReference>
<dbReference type="InterPro" id="IPR023009">
    <property type="entry name" value="Tyrosine_recombinase_XerC/XerD"/>
</dbReference>
<keyword evidence="4" id="KW-0963">Cytoplasm</keyword>
<dbReference type="InterPro" id="IPR011010">
    <property type="entry name" value="DNA_brk_join_enz"/>
</dbReference>
<evidence type="ECO:0000256" key="3">
    <source>
        <dbReference type="ARBA" id="ARBA00015810"/>
    </source>
</evidence>
<keyword evidence="5" id="KW-0132">Cell division</keyword>
<dbReference type="Pfam" id="PF00589">
    <property type="entry name" value="Phage_integrase"/>
    <property type="match status" value="1"/>
</dbReference>
<dbReference type="InterPro" id="IPR011932">
    <property type="entry name" value="Recomb_XerD"/>
</dbReference>
<dbReference type="InterPro" id="IPR004107">
    <property type="entry name" value="Integrase_SAM-like_N"/>
</dbReference>
<proteinExistence type="inferred from homology"/>
<dbReference type="HAMAP" id="MF_01808">
    <property type="entry name" value="Recomb_XerC_XerD"/>
    <property type="match status" value="1"/>
</dbReference>
<dbReference type="Gene3D" id="1.10.150.130">
    <property type="match status" value="1"/>
</dbReference>
<dbReference type="GO" id="GO:0003677">
    <property type="term" value="F:DNA binding"/>
    <property type="evidence" value="ECO:0007669"/>
    <property type="project" value="UniProtKB-KW"/>
</dbReference>
<dbReference type="AlphaFoldDB" id="A0A3B0SW59"/>
<evidence type="ECO:0000313" key="13">
    <source>
        <dbReference type="EMBL" id="VAW00704.1"/>
    </source>
</evidence>
<dbReference type="EMBL" id="UOEC01000178">
    <property type="protein sequence ID" value="VAW00704.1"/>
    <property type="molecule type" value="Genomic_DNA"/>
</dbReference>
<evidence type="ECO:0000256" key="7">
    <source>
        <dbReference type="ARBA" id="ARBA00022908"/>
    </source>
</evidence>
<evidence type="ECO:0000256" key="1">
    <source>
        <dbReference type="ARBA" id="ARBA00004496"/>
    </source>
</evidence>
<evidence type="ECO:0000256" key="5">
    <source>
        <dbReference type="ARBA" id="ARBA00022618"/>
    </source>
</evidence>
<dbReference type="GO" id="GO:0005737">
    <property type="term" value="C:cytoplasm"/>
    <property type="evidence" value="ECO:0007669"/>
    <property type="project" value="UniProtKB-SubCell"/>
</dbReference>